<evidence type="ECO:0000256" key="6">
    <source>
        <dbReference type="SAM" id="MobiDB-lite"/>
    </source>
</evidence>
<accession>A0A450XMF7</accession>
<keyword evidence="2" id="KW-0479">Metal-binding</keyword>
<gene>
    <name evidence="8" type="ORF">BECKMB1821G_GA0114241_10656</name>
    <name evidence="10" type="ORF">BECKMB1821H_GA0114242_10706</name>
    <name evidence="9" type="ORF">BECKMB1821I_GA0114274_107116</name>
</gene>
<dbReference type="PANTHER" id="PTHR30471">
    <property type="entry name" value="DNA REPAIR PROTEIN RADC"/>
    <property type="match status" value="1"/>
</dbReference>
<dbReference type="GO" id="GO:0046872">
    <property type="term" value="F:metal ion binding"/>
    <property type="evidence" value="ECO:0007669"/>
    <property type="project" value="UniProtKB-KW"/>
</dbReference>
<feature type="region of interest" description="Disordered" evidence="6">
    <location>
        <begin position="130"/>
        <end position="152"/>
    </location>
</feature>
<proteinExistence type="predicted"/>
<sequence length="152" mass="17054">MNIRLTEQERIRVLNGEDVFAIMQKVLLRENKCDRDKEHFLIIGLDADSRILCIGLVVLGGVTSVTVKPMETFRVAVLKNAVSVILVHNHPAENVTPSDETDKDLTDRLILGRISPYSRLRSPHYRHQTIPQLRSPGTHGRIATKPQMGAAL</sequence>
<reference evidence="8" key="1">
    <citation type="submission" date="2019-02" db="EMBL/GenBank/DDBJ databases">
        <authorList>
            <person name="Gruber-Vodicka R. H."/>
            <person name="Seah K. B. B."/>
        </authorList>
    </citation>
    <scope>NUCLEOTIDE SEQUENCE</scope>
    <source>
        <strain evidence="8">BECK_BZ197</strain>
        <strain evidence="10">BECK_BZ198</strain>
        <strain evidence="9">BECK_BZ199</strain>
    </source>
</reference>
<evidence type="ECO:0000256" key="2">
    <source>
        <dbReference type="ARBA" id="ARBA00022723"/>
    </source>
</evidence>
<keyword evidence="4" id="KW-0862">Zinc</keyword>
<keyword evidence="5" id="KW-0482">Metalloprotease</keyword>
<evidence type="ECO:0000256" key="5">
    <source>
        <dbReference type="ARBA" id="ARBA00023049"/>
    </source>
</evidence>
<dbReference type="InterPro" id="IPR001405">
    <property type="entry name" value="UPF0758"/>
</dbReference>
<dbReference type="Pfam" id="PF04002">
    <property type="entry name" value="RadC"/>
    <property type="match status" value="1"/>
</dbReference>
<dbReference type="EMBL" id="CAADFO010000065">
    <property type="protein sequence ID" value="VFK30447.1"/>
    <property type="molecule type" value="Genomic_DNA"/>
</dbReference>
<evidence type="ECO:0000256" key="1">
    <source>
        <dbReference type="ARBA" id="ARBA00022670"/>
    </source>
</evidence>
<dbReference type="EMBL" id="CAADFQ010000071">
    <property type="protein sequence ID" value="VFK34423.1"/>
    <property type="molecule type" value="Genomic_DNA"/>
</dbReference>
<dbReference type="Gene3D" id="3.40.140.10">
    <property type="entry name" value="Cytidine Deaminase, domain 2"/>
    <property type="match status" value="1"/>
</dbReference>
<dbReference type="EMBL" id="CAADGH010000070">
    <property type="protein sequence ID" value="VFK76702.1"/>
    <property type="molecule type" value="Genomic_DNA"/>
</dbReference>
<evidence type="ECO:0000256" key="3">
    <source>
        <dbReference type="ARBA" id="ARBA00022801"/>
    </source>
</evidence>
<protein>
    <submittedName>
        <fullName evidence="8">DNA repair protein RadC</fullName>
    </submittedName>
</protein>
<dbReference type="AlphaFoldDB" id="A0A450XMF7"/>
<evidence type="ECO:0000256" key="4">
    <source>
        <dbReference type="ARBA" id="ARBA00022833"/>
    </source>
</evidence>
<organism evidence="8">
    <name type="scientific">Candidatus Kentrum sp. MB</name>
    <dbReference type="NCBI Taxonomy" id="2138164"/>
    <lineage>
        <taxon>Bacteria</taxon>
        <taxon>Pseudomonadati</taxon>
        <taxon>Pseudomonadota</taxon>
        <taxon>Gammaproteobacteria</taxon>
        <taxon>Candidatus Kentrum</taxon>
    </lineage>
</organism>
<evidence type="ECO:0000259" key="7">
    <source>
        <dbReference type="PROSITE" id="PS50249"/>
    </source>
</evidence>
<dbReference type="GO" id="GO:0006508">
    <property type="term" value="P:proteolysis"/>
    <property type="evidence" value="ECO:0007669"/>
    <property type="project" value="UniProtKB-KW"/>
</dbReference>
<dbReference type="PROSITE" id="PS50249">
    <property type="entry name" value="MPN"/>
    <property type="match status" value="1"/>
</dbReference>
<evidence type="ECO:0000313" key="9">
    <source>
        <dbReference type="EMBL" id="VFK34423.1"/>
    </source>
</evidence>
<dbReference type="InterPro" id="IPR025657">
    <property type="entry name" value="RadC_JAB"/>
</dbReference>
<keyword evidence="1" id="KW-0645">Protease</keyword>
<dbReference type="GO" id="GO:0008237">
    <property type="term" value="F:metallopeptidase activity"/>
    <property type="evidence" value="ECO:0007669"/>
    <property type="project" value="UniProtKB-KW"/>
</dbReference>
<evidence type="ECO:0000313" key="8">
    <source>
        <dbReference type="EMBL" id="VFK30447.1"/>
    </source>
</evidence>
<dbReference type="InterPro" id="IPR037518">
    <property type="entry name" value="MPN"/>
</dbReference>
<dbReference type="PANTHER" id="PTHR30471:SF3">
    <property type="entry name" value="UPF0758 PROTEIN YEES-RELATED"/>
    <property type="match status" value="1"/>
</dbReference>
<feature type="domain" description="MPN" evidence="7">
    <location>
        <begin position="12"/>
        <end position="142"/>
    </location>
</feature>
<keyword evidence="3" id="KW-0378">Hydrolase</keyword>
<evidence type="ECO:0000313" key="10">
    <source>
        <dbReference type="EMBL" id="VFK76702.1"/>
    </source>
</evidence>
<name>A0A450XMF7_9GAMM</name>